<dbReference type="Pfam" id="PF01536">
    <property type="entry name" value="SAM_decarbox"/>
    <property type="match status" value="1"/>
</dbReference>
<sequence length="269" mass="31140">MFYEGTEKRLLLATKEVNLLALDELFWQTLVTHSGAEILSCIENTDIKAYLLSESSLFVWKNKLLLITCGNTQLVKAALFLQQALTKETISTLIFQRHQALKPECQSSNFEQDNLLLKRYFNGHQQHWNDKYQGDLFVFGECSDKTIITQNIYMFHGLQSDFSCSLQNKHVPKEQILSAIKIDDFFEGLTIDHFSFKPKGYSLNAIRDQDYLTIHLTPEKLSTYISIESSYSDQDCAAFITHLKQLFLPSREKRMHFQTASNNLKIDIF</sequence>
<accession>A0ABU9GQT4</accession>
<gene>
    <name evidence="1" type="ORF">V6256_08710</name>
</gene>
<dbReference type="Gene3D" id="3.60.90.10">
    <property type="entry name" value="S-adenosylmethionine decarboxylase"/>
    <property type="match status" value="1"/>
</dbReference>
<protein>
    <submittedName>
        <fullName evidence="1">S-adenosylmethionine decarboxylase</fullName>
    </submittedName>
</protein>
<dbReference type="InterPro" id="IPR018166">
    <property type="entry name" value="S-AdoMet_deCO2ase_CS"/>
</dbReference>
<evidence type="ECO:0000313" key="1">
    <source>
        <dbReference type="EMBL" id="MEL0629689.1"/>
    </source>
</evidence>
<keyword evidence="2" id="KW-1185">Reference proteome</keyword>
<dbReference type="RefSeq" id="WP_341597819.1">
    <property type="nucleotide sequence ID" value="NZ_JBAKAZ010000028.1"/>
</dbReference>
<dbReference type="Proteomes" id="UP001369082">
    <property type="component" value="Unassembled WGS sequence"/>
</dbReference>
<comment type="caution">
    <text evidence="1">The sequence shown here is derived from an EMBL/GenBank/DDBJ whole genome shotgun (WGS) entry which is preliminary data.</text>
</comment>
<proteinExistence type="predicted"/>
<organism evidence="1 2">
    <name type="scientific">Psychromonas aquatilis</name>
    <dbReference type="NCBI Taxonomy" id="2005072"/>
    <lineage>
        <taxon>Bacteria</taxon>
        <taxon>Pseudomonadati</taxon>
        <taxon>Pseudomonadota</taxon>
        <taxon>Gammaproteobacteria</taxon>
        <taxon>Alteromonadales</taxon>
        <taxon>Psychromonadaceae</taxon>
        <taxon>Psychromonas</taxon>
    </lineage>
</organism>
<dbReference type="SUPFAM" id="SSF56276">
    <property type="entry name" value="S-adenosylmethionine decarboxylase"/>
    <property type="match status" value="1"/>
</dbReference>
<dbReference type="InterPro" id="IPR048283">
    <property type="entry name" value="AdoMetDC-like"/>
</dbReference>
<dbReference type="InterPro" id="IPR016067">
    <property type="entry name" value="S-AdoMet_deCO2ase_core"/>
</dbReference>
<dbReference type="PROSITE" id="PS01336">
    <property type="entry name" value="ADOMETDC"/>
    <property type="match status" value="1"/>
</dbReference>
<reference evidence="1 2" key="1">
    <citation type="submission" date="2024-02" db="EMBL/GenBank/DDBJ databases">
        <title>Bacteria isolated from the canopy kelp, Nereocystis luetkeana.</title>
        <authorList>
            <person name="Pfister C.A."/>
            <person name="Younker I.T."/>
            <person name="Light S.H."/>
        </authorList>
    </citation>
    <scope>NUCLEOTIDE SEQUENCE [LARGE SCALE GENOMIC DNA]</scope>
    <source>
        <strain evidence="1 2">TI.1.05</strain>
    </source>
</reference>
<dbReference type="PANTHER" id="PTHR11570:SF0">
    <property type="entry name" value="S-ADENOSYLMETHIONINE DECARBOXYLASE PROENZYME"/>
    <property type="match status" value="1"/>
</dbReference>
<name>A0ABU9GQT4_9GAMM</name>
<evidence type="ECO:0000313" key="2">
    <source>
        <dbReference type="Proteomes" id="UP001369082"/>
    </source>
</evidence>
<dbReference type="EMBL" id="JBAKAZ010000028">
    <property type="protein sequence ID" value="MEL0629689.1"/>
    <property type="molecule type" value="Genomic_DNA"/>
</dbReference>
<dbReference type="PANTHER" id="PTHR11570">
    <property type="entry name" value="S-ADENOSYLMETHIONINE DECARBOXYLASE"/>
    <property type="match status" value="1"/>
</dbReference>